<name>A0AAV0YAE9_9HEMI</name>
<evidence type="ECO:0000313" key="3">
    <source>
        <dbReference type="Proteomes" id="UP001160148"/>
    </source>
</evidence>
<dbReference type="AlphaFoldDB" id="A0AAV0YAE9"/>
<feature type="compositionally biased region" description="Basic and acidic residues" evidence="1">
    <location>
        <begin position="44"/>
        <end position="57"/>
    </location>
</feature>
<dbReference type="Proteomes" id="UP001160148">
    <property type="component" value="Unassembled WGS sequence"/>
</dbReference>
<feature type="compositionally biased region" description="Low complexity" evidence="1">
    <location>
        <begin position="221"/>
        <end position="249"/>
    </location>
</feature>
<feature type="compositionally biased region" description="Polar residues" evidence="1">
    <location>
        <begin position="31"/>
        <end position="43"/>
    </location>
</feature>
<feature type="region of interest" description="Disordered" evidence="1">
    <location>
        <begin position="219"/>
        <end position="252"/>
    </location>
</feature>
<sequence length="438" mass="47254">MKTQIKIDDGTGTEAQETSGPAGVGELATQVVISSSGNASLTMETEHSEYKDLDSTNRHCYSAPLRLRGGGNDDESDMSQTGSTSGDMVAGNSKKRGPTSPGGQLTKQPRSSKKSSEISDLIGWIEHTIIQEKEKKRIGIQTAEKLLININKLRTATATLAHENSRLAGEVEGKDEALQQSLTIFIEKLDIKNAEASSLKIELDALKTTAAVPRPTVTQQSTYAAKAAKTPASTKATPKNVKNAKAPPAKSKKAAEMEQLNKSRQVKATSRFIVEIPQDMSVADAKAGVWQAVRSRNSRPKAKTIVSGRSLIIIPDDSNTLEVIRDISNIIELGPKKPRVIIHDVDGGISQEELTECLLAQNEELGLTAEDMSNSRPLHKLGPRDSDVVHWVVEVPPSVLAKIENKALYIGMTRCRCKFHSCAVDGCTCKAGYECACV</sequence>
<organism evidence="2 3">
    <name type="scientific">Macrosiphum euphorbiae</name>
    <name type="common">potato aphid</name>
    <dbReference type="NCBI Taxonomy" id="13131"/>
    <lineage>
        <taxon>Eukaryota</taxon>
        <taxon>Metazoa</taxon>
        <taxon>Ecdysozoa</taxon>
        <taxon>Arthropoda</taxon>
        <taxon>Hexapoda</taxon>
        <taxon>Insecta</taxon>
        <taxon>Pterygota</taxon>
        <taxon>Neoptera</taxon>
        <taxon>Paraneoptera</taxon>
        <taxon>Hemiptera</taxon>
        <taxon>Sternorrhyncha</taxon>
        <taxon>Aphidomorpha</taxon>
        <taxon>Aphidoidea</taxon>
        <taxon>Aphididae</taxon>
        <taxon>Macrosiphini</taxon>
        <taxon>Macrosiphum</taxon>
    </lineage>
</organism>
<reference evidence="2 3" key="1">
    <citation type="submission" date="2023-01" db="EMBL/GenBank/DDBJ databases">
        <authorList>
            <person name="Whitehead M."/>
        </authorList>
    </citation>
    <scope>NUCLEOTIDE SEQUENCE [LARGE SCALE GENOMIC DNA]</scope>
</reference>
<accession>A0AAV0YAE9</accession>
<evidence type="ECO:0000313" key="2">
    <source>
        <dbReference type="EMBL" id="CAI6377443.1"/>
    </source>
</evidence>
<feature type="region of interest" description="Disordered" evidence="1">
    <location>
        <begin position="1"/>
        <end position="117"/>
    </location>
</feature>
<comment type="caution">
    <text evidence="2">The sequence shown here is derived from an EMBL/GenBank/DDBJ whole genome shotgun (WGS) entry which is preliminary data.</text>
</comment>
<proteinExistence type="predicted"/>
<keyword evidence="3" id="KW-1185">Reference proteome</keyword>
<dbReference type="EMBL" id="CARXXK010001750">
    <property type="protein sequence ID" value="CAI6377443.1"/>
    <property type="molecule type" value="Genomic_DNA"/>
</dbReference>
<evidence type="ECO:0000256" key="1">
    <source>
        <dbReference type="SAM" id="MobiDB-lite"/>
    </source>
</evidence>
<gene>
    <name evidence="2" type="ORF">MEUPH1_LOCUS30701</name>
</gene>
<protein>
    <submittedName>
        <fullName evidence="2">Uncharacterized protein</fullName>
    </submittedName>
</protein>